<dbReference type="PROSITE" id="PS50082">
    <property type="entry name" value="WD_REPEATS_2"/>
    <property type="match status" value="1"/>
</dbReference>
<evidence type="ECO:0000313" key="9">
    <source>
        <dbReference type="Proteomes" id="UP000507470"/>
    </source>
</evidence>
<dbReference type="SMART" id="SM00320">
    <property type="entry name" value="WD40"/>
    <property type="match status" value="4"/>
</dbReference>
<sequence>MEVLSERTFYPEGIMNKAGDANVNSLKRKMTLDFNSSGKTKQQKLQNLLASPDLNMLKLASPELEKFIIQANGFVTTTPTPTQFIFPKFVTDEQESFAKGFVEALNNLHGKTGQCLKAESSSDCESQSDSVSNASYTYVPPDYVLTSATTTLPGGLFTTNTSSAANHSIKSLPAQRVSLLRQDEEPQTVPSIATSTTDSFSVSPINMENQEVIKLERKRARNRVAARKCRTRKLERISRLEDRVDDLKGQNCELTAQANSLRDQVPDEIRHLKMGVSMSGPSGCTIKNGNGVSKCVPFTKYKPFPACKKNSAGELIKAFKALPTATHSGSDNYWWINCQFVPNDDTTLMVTSSVYILRGGMSNVQVRNIPAGKVCKFSLESNGIRCELVKTTGSGTWPKLQVHPDSFYICYLDIHQVKFFHSITDSGISSKALDPHFRQYRSFALSPNGKQMCILARNGKTDYDLVIYGVNVYSHPDCTIQCSKTNKDFRGTPTRTDLVDCKWSMDSRKVAISISTGYVMIIDITSKDIVCNIFPDILDDCSLSSVSAFDFDPRSCCQIMAVGTSDGYLHIVNIEDKDIICKSDCYKQDSIDVVMYTPEGNILVIALHSFSLHLYNSYTCDLVYTINMIDSCPELDSILSSGNYPFITSMDITRSGEQLATCCSDGYIRVWQLPPKLNLKFICKLRILSLVFQGDIKHLPLPHALKDYLLPFPMSS</sequence>
<keyword evidence="5" id="KW-0853">WD repeat</keyword>
<dbReference type="AlphaFoldDB" id="A0A6J8CRY2"/>
<evidence type="ECO:0000259" key="6">
    <source>
        <dbReference type="PROSITE" id="PS50217"/>
    </source>
</evidence>
<dbReference type="InterPro" id="IPR001680">
    <property type="entry name" value="WD40_rpt"/>
</dbReference>
<dbReference type="InterPro" id="IPR002112">
    <property type="entry name" value="Leuzip_Jun"/>
</dbReference>
<dbReference type="PROSITE" id="PS00036">
    <property type="entry name" value="BZIP_BASIC"/>
    <property type="match status" value="1"/>
</dbReference>
<dbReference type="InterPro" id="IPR015943">
    <property type="entry name" value="WD40/YVTN_repeat-like_dom_sf"/>
</dbReference>
<dbReference type="PANTHER" id="PTHR11462">
    <property type="entry name" value="JUN TRANSCRIPTION FACTOR-RELATED"/>
    <property type="match status" value="1"/>
</dbReference>
<dbReference type="SMART" id="SM00338">
    <property type="entry name" value="BRLZ"/>
    <property type="match status" value="1"/>
</dbReference>
<dbReference type="Gene3D" id="1.20.5.170">
    <property type="match status" value="1"/>
</dbReference>
<dbReference type="OrthoDB" id="2013972at2759"/>
<dbReference type="GO" id="GO:0005667">
    <property type="term" value="C:transcription regulator complex"/>
    <property type="evidence" value="ECO:0007669"/>
    <property type="project" value="TreeGrafter"/>
</dbReference>
<dbReference type="GO" id="GO:0042127">
    <property type="term" value="P:regulation of cell population proliferation"/>
    <property type="evidence" value="ECO:0007669"/>
    <property type="project" value="TreeGrafter"/>
</dbReference>
<evidence type="ECO:0000313" key="8">
    <source>
        <dbReference type="EMBL" id="CAC5399233.1"/>
    </source>
</evidence>
<dbReference type="GO" id="GO:0035556">
    <property type="term" value="P:intracellular signal transduction"/>
    <property type="evidence" value="ECO:0007669"/>
    <property type="project" value="InterPro"/>
</dbReference>
<dbReference type="InterPro" id="IPR001496">
    <property type="entry name" value="SOCS_box"/>
</dbReference>
<keyword evidence="4" id="KW-0804">Transcription</keyword>
<name>A0A6J8CRY2_MYTCO</name>
<feature type="domain" description="SOCS box" evidence="7">
    <location>
        <begin position="678"/>
        <end position="715"/>
    </location>
</feature>
<dbReference type="InterPro" id="IPR050946">
    <property type="entry name" value="AP-1_TF_bZIP"/>
</dbReference>
<evidence type="ECO:0000256" key="5">
    <source>
        <dbReference type="PROSITE-ProRule" id="PRU00221"/>
    </source>
</evidence>
<dbReference type="PANTHER" id="PTHR11462:SF35">
    <property type="entry name" value="TRANSCRIPTION FACTOR JRA"/>
    <property type="match status" value="1"/>
</dbReference>
<keyword evidence="9" id="KW-1185">Reference proteome</keyword>
<keyword evidence="3" id="KW-0238">DNA-binding</keyword>
<evidence type="ECO:0000256" key="1">
    <source>
        <dbReference type="ARBA" id="ARBA00006882"/>
    </source>
</evidence>
<dbReference type="GO" id="GO:0000981">
    <property type="term" value="F:DNA-binding transcription factor activity, RNA polymerase II-specific"/>
    <property type="evidence" value="ECO:0007669"/>
    <property type="project" value="TreeGrafter"/>
</dbReference>
<dbReference type="Pfam" id="PF03957">
    <property type="entry name" value="Jun"/>
    <property type="match status" value="1"/>
</dbReference>
<feature type="domain" description="BZIP" evidence="6">
    <location>
        <begin position="212"/>
        <end position="265"/>
    </location>
</feature>
<dbReference type="SUPFAM" id="SSF57959">
    <property type="entry name" value="Leucine zipper domain"/>
    <property type="match status" value="1"/>
</dbReference>
<evidence type="ECO:0000256" key="3">
    <source>
        <dbReference type="ARBA" id="ARBA00023125"/>
    </source>
</evidence>
<dbReference type="Pfam" id="PF00170">
    <property type="entry name" value="bZIP_1"/>
    <property type="match status" value="1"/>
</dbReference>
<feature type="repeat" description="WD" evidence="5">
    <location>
        <begin position="640"/>
        <end position="673"/>
    </location>
</feature>
<dbReference type="EMBL" id="CACVKT020005974">
    <property type="protein sequence ID" value="CAC5399233.1"/>
    <property type="molecule type" value="Genomic_DNA"/>
</dbReference>
<dbReference type="Proteomes" id="UP000507470">
    <property type="component" value="Unassembled WGS sequence"/>
</dbReference>
<accession>A0A6J8CRY2</accession>
<dbReference type="InterPro" id="IPR005643">
    <property type="entry name" value="JNK"/>
</dbReference>
<gene>
    <name evidence="8" type="ORF">MCOR_33513</name>
</gene>
<dbReference type="PROSITE" id="PS50217">
    <property type="entry name" value="BZIP"/>
    <property type="match status" value="1"/>
</dbReference>
<dbReference type="CDD" id="cd14696">
    <property type="entry name" value="bZIP_Jun"/>
    <property type="match status" value="1"/>
</dbReference>
<reference evidence="8 9" key="1">
    <citation type="submission" date="2020-06" db="EMBL/GenBank/DDBJ databases">
        <authorList>
            <person name="Li R."/>
            <person name="Bekaert M."/>
        </authorList>
    </citation>
    <scope>NUCLEOTIDE SEQUENCE [LARGE SCALE GENOMIC DNA]</scope>
    <source>
        <strain evidence="9">wild</strain>
    </source>
</reference>
<dbReference type="InterPro" id="IPR004827">
    <property type="entry name" value="bZIP"/>
</dbReference>
<dbReference type="GO" id="GO:0051726">
    <property type="term" value="P:regulation of cell cycle"/>
    <property type="evidence" value="ECO:0007669"/>
    <property type="project" value="TreeGrafter"/>
</dbReference>
<dbReference type="InterPro" id="IPR046347">
    <property type="entry name" value="bZIP_sf"/>
</dbReference>
<dbReference type="GO" id="GO:0000978">
    <property type="term" value="F:RNA polymerase II cis-regulatory region sequence-specific DNA binding"/>
    <property type="evidence" value="ECO:0007669"/>
    <property type="project" value="TreeGrafter"/>
</dbReference>
<dbReference type="InterPro" id="IPR036036">
    <property type="entry name" value="SOCS_box-like_dom_sf"/>
</dbReference>
<evidence type="ECO:0000256" key="4">
    <source>
        <dbReference type="ARBA" id="ARBA00023163"/>
    </source>
</evidence>
<dbReference type="SUPFAM" id="SSF50978">
    <property type="entry name" value="WD40 repeat-like"/>
    <property type="match status" value="1"/>
</dbReference>
<dbReference type="Pfam" id="PF07525">
    <property type="entry name" value="SOCS_box"/>
    <property type="match status" value="1"/>
</dbReference>
<dbReference type="InterPro" id="IPR036322">
    <property type="entry name" value="WD40_repeat_dom_sf"/>
</dbReference>
<evidence type="ECO:0000256" key="2">
    <source>
        <dbReference type="ARBA" id="ARBA00023015"/>
    </source>
</evidence>
<proteinExistence type="inferred from homology"/>
<dbReference type="PRINTS" id="PR00043">
    <property type="entry name" value="LEUZIPPRJUN"/>
</dbReference>
<protein>
    <submittedName>
        <fullName evidence="8">JUN</fullName>
    </submittedName>
</protein>
<comment type="similarity">
    <text evidence="1">Belongs to the bZIP family. Jun subfamily.</text>
</comment>
<dbReference type="Gene3D" id="2.130.10.10">
    <property type="entry name" value="YVTN repeat-like/Quinoprotein amine dehydrogenase"/>
    <property type="match status" value="1"/>
</dbReference>
<evidence type="ECO:0000259" key="7">
    <source>
        <dbReference type="PROSITE" id="PS50225"/>
    </source>
</evidence>
<organism evidence="8 9">
    <name type="scientific">Mytilus coruscus</name>
    <name type="common">Sea mussel</name>
    <dbReference type="NCBI Taxonomy" id="42192"/>
    <lineage>
        <taxon>Eukaryota</taxon>
        <taxon>Metazoa</taxon>
        <taxon>Spiralia</taxon>
        <taxon>Lophotrochozoa</taxon>
        <taxon>Mollusca</taxon>
        <taxon>Bivalvia</taxon>
        <taxon>Autobranchia</taxon>
        <taxon>Pteriomorphia</taxon>
        <taxon>Mytilida</taxon>
        <taxon>Mytiloidea</taxon>
        <taxon>Mytilidae</taxon>
        <taxon>Mytilinae</taxon>
        <taxon>Mytilus</taxon>
    </lineage>
</organism>
<dbReference type="PROSITE" id="PS50225">
    <property type="entry name" value="SOCS"/>
    <property type="match status" value="1"/>
</dbReference>
<keyword evidence="2" id="KW-0805">Transcription regulation</keyword>
<dbReference type="SUPFAM" id="SSF158235">
    <property type="entry name" value="SOCS box-like"/>
    <property type="match status" value="1"/>
</dbReference>